<dbReference type="PANTHER" id="PTHR31912">
    <property type="entry name" value="IP13529P"/>
    <property type="match status" value="1"/>
</dbReference>
<keyword evidence="2" id="KW-1185">Reference proteome</keyword>
<protein>
    <submittedName>
        <fullName evidence="1">Uncharacterized protein</fullName>
    </submittedName>
</protein>
<sequence length="221" mass="25672">LNYLLKYHNSTGFDGCLDTPVEILHVFLLGVAKYFVRDLIIKLNQKEKDQLKGYLQSFNTSSLNLHLIQSRYLVTHAKSFIGKEFKIFLQASPLILFPFIDQDQCDMWHSLSILSSYAFQTHIINMANFQADLKTHISNFLHHTIKSTAQWHNKPKFHMLVHLPDSILRFGSAPLFSTEKFESYNGILRNASTHSNRLAPEIFPLNLVTIIKFSFIWWCLL</sequence>
<feature type="non-terminal residue" evidence="1">
    <location>
        <position position="1"/>
    </location>
</feature>
<dbReference type="OrthoDB" id="2506588at2759"/>
<name>A0A0L6U697_9BASI</name>
<dbReference type="VEuPathDB" id="FungiDB:VP01_9567g1"/>
<dbReference type="Proteomes" id="UP000037035">
    <property type="component" value="Unassembled WGS sequence"/>
</dbReference>
<gene>
    <name evidence="1" type="ORF">VP01_9567g1</name>
</gene>
<organism evidence="1 2">
    <name type="scientific">Puccinia sorghi</name>
    <dbReference type="NCBI Taxonomy" id="27349"/>
    <lineage>
        <taxon>Eukaryota</taxon>
        <taxon>Fungi</taxon>
        <taxon>Dikarya</taxon>
        <taxon>Basidiomycota</taxon>
        <taxon>Pucciniomycotina</taxon>
        <taxon>Pucciniomycetes</taxon>
        <taxon>Pucciniales</taxon>
        <taxon>Pucciniaceae</taxon>
        <taxon>Puccinia</taxon>
    </lineage>
</organism>
<dbReference type="PANTHER" id="PTHR31912:SF34">
    <property type="entry name" value="NOTOCHORD-RELATED PROTEIN"/>
    <property type="match status" value="1"/>
</dbReference>
<comment type="caution">
    <text evidence="1">The sequence shown here is derived from an EMBL/GenBank/DDBJ whole genome shotgun (WGS) entry which is preliminary data.</text>
</comment>
<dbReference type="AlphaFoldDB" id="A0A0L6U697"/>
<dbReference type="EMBL" id="LAVV01015233">
    <property type="protein sequence ID" value="KNZ44041.1"/>
    <property type="molecule type" value="Genomic_DNA"/>
</dbReference>
<proteinExistence type="predicted"/>
<dbReference type="STRING" id="27349.A0A0L6U697"/>
<evidence type="ECO:0000313" key="1">
    <source>
        <dbReference type="EMBL" id="KNZ44041.1"/>
    </source>
</evidence>
<reference evidence="1 2" key="1">
    <citation type="submission" date="2015-08" db="EMBL/GenBank/DDBJ databases">
        <title>Next Generation Sequencing and Analysis of the Genome of Puccinia sorghi L Schw, the Causal Agent of Maize Common Rust.</title>
        <authorList>
            <person name="Rochi L."/>
            <person name="Burguener G."/>
            <person name="Darino M."/>
            <person name="Turjanski A."/>
            <person name="Kreff E."/>
            <person name="Dieguez M.J."/>
            <person name="Sacco F."/>
        </authorList>
    </citation>
    <scope>NUCLEOTIDE SEQUENCE [LARGE SCALE GENOMIC DNA]</scope>
    <source>
        <strain evidence="1 2">RO10H11247</strain>
    </source>
</reference>
<evidence type="ECO:0000313" key="2">
    <source>
        <dbReference type="Proteomes" id="UP000037035"/>
    </source>
</evidence>
<accession>A0A0L6U697</accession>